<reference evidence="1" key="1">
    <citation type="journal article" date="2020" name="New Phytol.">
        <title>Comparative genomics reveals dynamic genome evolution in host specialist ectomycorrhizal fungi.</title>
        <authorList>
            <person name="Lofgren L.A."/>
            <person name="Nguyen N.H."/>
            <person name="Vilgalys R."/>
            <person name="Ruytinx J."/>
            <person name="Liao H.L."/>
            <person name="Branco S."/>
            <person name="Kuo A."/>
            <person name="LaButti K."/>
            <person name="Lipzen A."/>
            <person name="Andreopoulos W."/>
            <person name="Pangilinan J."/>
            <person name="Riley R."/>
            <person name="Hundley H."/>
            <person name="Na H."/>
            <person name="Barry K."/>
            <person name="Grigoriev I.V."/>
            <person name="Stajich J.E."/>
            <person name="Kennedy P.G."/>
        </authorList>
    </citation>
    <scope>NUCLEOTIDE SEQUENCE</scope>
    <source>
        <strain evidence="1">MN1</strain>
    </source>
</reference>
<protein>
    <submittedName>
        <fullName evidence="1">Uncharacterized protein</fullName>
    </submittedName>
</protein>
<dbReference type="AlphaFoldDB" id="A0A9P7ECX2"/>
<proteinExistence type="predicted"/>
<dbReference type="EMBL" id="JABBWG010000013">
    <property type="protein sequence ID" value="KAG1817580.1"/>
    <property type="molecule type" value="Genomic_DNA"/>
</dbReference>
<comment type="caution">
    <text evidence="1">The sequence shown here is derived from an EMBL/GenBank/DDBJ whole genome shotgun (WGS) entry which is preliminary data.</text>
</comment>
<evidence type="ECO:0000313" key="2">
    <source>
        <dbReference type="Proteomes" id="UP000807769"/>
    </source>
</evidence>
<keyword evidence="2" id="KW-1185">Reference proteome</keyword>
<name>A0A9P7ECX2_9AGAM</name>
<organism evidence="1 2">
    <name type="scientific">Suillus subaureus</name>
    <dbReference type="NCBI Taxonomy" id="48587"/>
    <lineage>
        <taxon>Eukaryota</taxon>
        <taxon>Fungi</taxon>
        <taxon>Dikarya</taxon>
        <taxon>Basidiomycota</taxon>
        <taxon>Agaricomycotina</taxon>
        <taxon>Agaricomycetes</taxon>
        <taxon>Agaricomycetidae</taxon>
        <taxon>Boletales</taxon>
        <taxon>Suillineae</taxon>
        <taxon>Suillaceae</taxon>
        <taxon>Suillus</taxon>
    </lineage>
</organism>
<dbReference type="OrthoDB" id="1607513at2759"/>
<accession>A0A9P7ECX2</accession>
<evidence type="ECO:0000313" key="1">
    <source>
        <dbReference type="EMBL" id="KAG1817580.1"/>
    </source>
</evidence>
<dbReference type="GeneID" id="64634037"/>
<dbReference type="Proteomes" id="UP000807769">
    <property type="component" value="Unassembled WGS sequence"/>
</dbReference>
<gene>
    <name evidence="1" type="ORF">BJ212DRAFT_1480147</name>
</gene>
<dbReference type="RefSeq" id="XP_041193822.1">
    <property type="nucleotide sequence ID" value="XM_041340021.1"/>
</dbReference>
<sequence length="72" mass="8165">MSYFATTHSGPDPTNTCDKSSDYYFKIDKSPFYVWALIIDPRISYYGLYSDCSDDVTATAYQDAEEQSACSF</sequence>